<accession>A0ABV0NAF7</accession>
<protein>
    <submittedName>
        <fullName evidence="2">Uncharacterized protein</fullName>
    </submittedName>
</protein>
<proteinExistence type="predicted"/>
<gene>
    <name evidence="2" type="ORF">GOODEAATRI_013781</name>
</gene>
<evidence type="ECO:0000256" key="1">
    <source>
        <dbReference type="SAM" id="MobiDB-lite"/>
    </source>
</evidence>
<feature type="compositionally biased region" description="Polar residues" evidence="1">
    <location>
        <begin position="347"/>
        <end position="362"/>
    </location>
</feature>
<feature type="compositionally biased region" description="Polar residues" evidence="1">
    <location>
        <begin position="42"/>
        <end position="53"/>
    </location>
</feature>
<feature type="region of interest" description="Disordered" evidence="1">
    <location>
        <begin position="1"/>
        <end position="81"/>
    </location>
</feature>
<sequence length="434" mass="46973">MVNQTQPCLNSPSKSPLDGAPLSTASRRKLSYSNGEKLPGNGCTSEGDMNSGSPLLEMPDLSQTQMSSQNSPSSPESFSAHLDSPQVSHSFAVSFLFNCNLLSVKHPKKSDSFCCFFFWNQSSSSTHIDDSQLQMSPVFPLTGCKAEVHINRLNSDLVETCKSTGFVLCSQDMLTLTQSSAQSRSPIFPQNNQISCPKSPVFPGDDEGNEGQPEWNPKFKSPVFGKTAECEMSLRASKHSASENAEFGFFTQESLIPTVRSCPPQSPVLHKTSSDWSLLLIDPDQGQVEQRDERSTSPVFGLTDQQVKPAELRGSEHNQSPPDCSKPVGSPSPVFPEEKGVVPKVSQPGSSPNHLSESSQEPTGPGCSLKSQKCDPGCNKHVSSGTISASTSTNQQQFHTSGQELHPVSRQEVFPPPGEPSGNQTINYYWGVPF</sequence>
<feature type="compositionally biased region" description="Polar residues" evidence="1">
    <location>
        <begin position="1"/>
        <end position="14"/>
    </location>
</feature>
<feature type="non-terminal residue" evidence="2">
    <location>
        <position position="434"/>
    </location>
</feature>
<feature type="region of interest" description="Disordered" evidence="1">
    <location>
        <begin position="310"/>
        <end position="434"/>
    </location>
</feature>
<comment type="caution">
    <text evidence="2">The sequence shown here is derived from an EMBL/GenBank/DDBJ whole genome shotgun (WGS) entry which is preliminary data.</text>
</comment>
<dbReference type="Proteomes" id="UP001476798">
    <property type="component" value="Unassembled WGS sequence"/>
</dbReference>
<evidence type="ECO:0000313" key="3">
    <source>
        <dbReference type="Proteomes" id="UP001476798"/>
    </source>
</evidence>
<evidence type="ECO:0000313" key="2">
    <source>
        <dbReference type="EMBL" id="MEQ2168384.1"/>
    </source>
</evidence>
<feature type="compositionally biased region" description="Low complexity" evidence="1">
    <location>
        <begin position="62"/>
        <end position="79"/>
    </location>
</feature>
<keyword evidence="3" id="KW-1185">Reference proteome</keyword>
<reference evidence="2 3" key="1">
    <citation type="submission" date="2021-06" db="EMBL/GenBank/DDBJ databases">
        <authorList>
            <person name="Palmer J.M."/>
        </authorList>
    </citation>
    <scope>NUCLEOTIDE SEQUENCE [LARGE SCALE GENOMIC DNA]</scope>
    <source>
        <strain evidence="2 3">GA_2019</strain>
        <tissue evidence="2">Muscle</tissue>
    </source>
</reference>
<feature type="compositionally biased region" description="Polar residues" evidence="1">
    <location>
        <begin position="381"/>
        <end position="403"/>
    </location>
</feature>
<feature type="region of interest" description="Disordered" evidence="1">
    <location>
        <begin position="285"/>
        <end position="304"/>
    </location>
</feature>
<name>A0ABV0NAF7_9TELE</name>
<dbReference type="EMBL" id="JAHRIO010030926">
    <property type="protein sequence ID" value="MEQ2168384.1"/>
    <property type="molecule type" value="Genomic_DNA"/>
</dbReference>
<organism evidence="2 3">
    <name type="scientific">Goodea atripinnis</name>
    <dbReference type="NCBI Taxonomy" id="208336"/>
    <lineage>
        <taxon>Eukaryota</taxon>
        <taxon>Metazoa</taxon>
        <taxon>Chordata</taxon>
        <taxon>Craniata</taxon>
        <taxon>Vertebrata</taxon>
        <taxon>Euteleostomi</taxon>
        <taxon>Actinopterygii</taxon>
        <taxon>Neopterygii</taxon>
        <taxon>Teleostei</taxon>
        <taxon>Neoteleostei</taxon>
        <taxon>Acanthomorphata</taxon>
        <taxon>Ovalentaria</taxon>
        <taxon>Atherinomorphae</taxon>
        <taxon>Cyprinodontiformes</taxon>
        <taxon>Goodeidae</taxon>
        <taxon>Goodea</taxon>
    </lineage>
</organism>